<name>A0AAV7LRK6_PLEWA</name>
<accession>A0AAV7LRK6</accession>
<evidence type="ECO:0000256" key="1">
    <source>
        <dbReference type="SAM" id="MobiDB-lite"/>
    </source>
</evidence>
<organism evidence="2 3">
    <name type="scientific">Pleurodeles waltl</name>
    <name type="common">Iberian ribbed newt</name>
    <dbReference type="NCBI Taxonomy" id="8319"/>
    <lineage>
        <taxon>Eukaryota</taxon>
        <taxon>Metazoa</taxon>
        <taxon>Chordata</taxon>
        <taxon>Craniata</taxon>
        <taxon>Vertebrata</taxon>
        <taxon>Euteleostomi</taxon>
        <taxon>Amphibia</taxon>
        <taxon>Batrachia</taxon>
        <taxon>Caudata</taxon>
        <taxon>Salamandroidea</taxon>
        <taxon>Salamandridae</taxon>
        <taxon>Pleurodelinae</taxon>
        <taxon>Pleurodeles</taxon>
    </lineage>
</organism>
<feature type="compositionally biased region" description="Basic and acidic residues" evidence="1">
    <location>
        <begin position="97"/>
        <end position="107"/>
    </location>
</feature>
<dbReference type="EMBL" id="JANPWB010000015">
    <property type="protein sequence ID" value="KAJ1094186.1"/>
    <property type="molecule type" value="Genomic_DNA"/>
</dbReference>
<evidence type="ECO:0000313" key="2">
    <source>
        <dbReference type="EMBL" id="KAJ1094186.1"/>
    </source>
</evidence>
<sequence length="120" mass="13415">MGLICATHFSAWTAPALLDSLTWVRYVSHTSPPGQLLHFWPRSHGFDIRLSNTTAQDAPDWRCPRVTHKGDDGLPRCRDDETGSTLENPEIQVPGGTKREDGLKWGVEEDAEEEDSEENA</sequence>
<proteinExistence type="predicted"/>
<evidence type="ECO:0000313" key="3">
    <source>
        <dbReference type="Proteomes" id="UP001066276"/>
    </source>
</evidence>
<feature type="compositionally biased region" description="Acidic residues" evidence="1">
    <location>
        <begin position="108"/>
        <end position="120"/>
    </location>
</feature>
<comment type="caution">
    <text evidence="2">The sequence shown here is derived from an EMBL/GenBank/DDBJ whole genome shotgun (WGS) entry which is preliminary data.</text>
</comment>
<dbReference type="Proteomes" id="UP001066276">
    <property type="component" value="Chromosome 11"/>
</dbReference>
<feature type="compositionally biased region" description="Basic and acidic residues" evidence="1">
    <location>
        <begin position="61"/>
        <end position="81"/>
    </location>
</feature>
<protein>
    <submittedName>
        <fullName evidence="2">Uncharacterized protein</fullName>
    </submittedName>
</protein>
<feature type="region of interest" description="Disordered" evidence="1">
    <location>
        <begin position="61"/>
        <end position="120"/>
    </location>
</feature>
<keyword evidence="3" id="KW-1185">Reference proteome</keyword>
<dbReference type="AlphaFoldDB" id="A0AAV7LRK6"/>
<gene>
    <name evidence="2" type="ORF">NDU88_007264</name>
</gene>
<reference evidence="2" key="1">
    <citation type="journal article" date="2022" name="bioRxiv">
        <title>Sequencing and chromosome-scale assembly of the giantPleurodeles waltlgenome.</title>
        <authorList>
            <person name="Brown T."/>
            <person name="Elewa A."/>
            <person name="Iarovenko S."/>
            <person name="Subramanian E."/>
            <person name="Araus A.J."/>
            <person name="Petzold A."/>
            <person name="Susuki M."/>
            <person name="Suzuki K.-i.T."/>
            <person name="Hayashi T."/>
            <person name="Toyoda A."/>
            <person name="Oliveira C."/>
            <person name="Osipova E."/>
            <person name="Leigh N.D."/>
            <person name="Simon A."/>
            <person name="Yun M.H."/>
        </authorList>
    </citation>
    <scope>NUCLEOTIDE SEQUENCE</scope>
    <source>
        <strain evidence="2">20211129_DDA</strain>
        <tissue evidence="2">Liver</tissue>
    </source>
</reference>